<dbReference type="SUPFAM" id="SSF55120">
    <property type="entry name" value="Pseudouridine synthase"/>
    <property type="match status" value="1"/>
</dbReference>
<dbReference type="Gene3D" id="3.30.2350.10">
    <property type="entry name" value="Pseudouridine synthase"/>
    <property type="match status" value="1"/>
</dbReference>
<evidence type="ECO:0000256" key="2">
    <source>
        <dbReference type="ARBA" id="ARBA00022694"/>
    </source>
</evidence>
<feature type="domain" description="tRNA pseudouridylate synthase B C-terminal" evidence="5">
    <location>
        <begin position="181"/>
        <end position="239"/>
    </location>
</feature>
<dbReference type="HAMAP" id="MF_01080">
    <property type="entry name" value="TruB_bact"/>
    <property type="match status" value="1"/>
</dbReference>
<keyword evidence="3" id="KW-0413">Isomerase</keyword>
<dbReference type="NCBIfam" id="TIGR00431">
    <property type="entry name" value="TruB"/>
    <property type="match status" value="1"/>
</dbReference>
<evidence type="ECO:0000259" key="4">
    <source>
        <dbReference type="Pfam" id="PF01509"/>
    </source>
</evidence>
<evidence type="ECO:0000256" key="3">
    <source>
        <dbReference type="ARBA" id="ARBA00023235"/>
    </source>
</evidence>
<dbReference type="InterPro" id="IPR032819">
    <property type="entry name" value="TruB_C"/>
</dbReference>
<proteinExistence type="inferred from homology"/>
<protein>
    <recommendedName>
        <fullName evidence="1">tRNA pseudouridine(55) synthase</fullName>
        <ecNumber evidence="1">5.4.99.25</ecNumber>
    </recommendedName>
</protein>
<reference evidence="6" key="1">
    <citation type="submission" date="2018-05" db="EMBL/GenBank/DDBJ databases">
        <authorList>
            <person name="Lanie J.A."/>
            <person name="Ng W.-L."/>
            <person name="Kazmierczak K.M."/>
            <person name="Andrzejewski T.M."/>
            <person name="Davidsen T.M."/>
            <person name="Wayne K.J."/>
            <person name="Tettelin H."/>
            <person name="Glass J.I."/>
            <person name="Rusch D."/>
            <person name="Podicherti R."/>
            <person name="Tsui H.-C.T."/>
            <person name="Winkler M.E."/>
        </authorList>
    </citation>
    <scope>NUCLEOTIDE SEQUENCE</scope>
</reference>
<dbReference type="GO" id="GO:1990481">
    <property type="term" value="P:mRNA pseudouridine synthesis"/>
    <property type="evidence" value="ECO:0007669"/>
    <property type="project" value="TreeGrafter"/>
</dbReference>
<dbReference type="GO" id="GO:0160148">
    <property type="term" value="F:tRNA pseudouridine(55) synthase activity"/>
    <property type="evidence" value="ECO:0007669"/>
    <property type="project" value="UniProtKB-EC"/>
</dbReference>
<dbReference type="GO" id="GO:0003723">
    <property type="term" value="F:RNA binding"/>
    <property type="evidence" value="ECO:0007669"/>
    <property type="project" value="InterPro"/>
</dbReference>
<dbReference type="EMBL" id="UINC01037768">
    <property type="protein sequence ID" value="SVB33748.1"/>
    <property type="molecule type" value="Genomic_DNA"/>
</dbReference>
<accession>A0A382D5N2</accession>
<dbReference type="InterPro" id="IPR020103">
    <property type="entry name" value="PsdUridine_synth_cat_dom_sf"/>
</dbReference>
<keyword evidence="2" id="KW-0819">tRNA processing</keyword>
<dbReference type="GO" id="GO:0006400">
    <property type="term" value="P:tRNA modification"/>
    <property type="evidence" value="ECO:0007669"/>
    <property type="project" value="TreeGrafter"/>
</dbReference>
<dbReference type="EC" id="5.4.99.25" evidence="1"/>
<feature type="domain" description="Pseudouridine synthase II N-terminal" evidence="4">
    <location>
        <begin position="32"/>
        <end position="180"/>
    </location>
</feature>
<dbReference type="PANTHER" id="PTHR13767:SF2">
    <property type="entry name" value="PSEUDOURIDYLATE SYNTHASE TRUB1"/>
    <property type="match status" value="1"/>
</dbReference>
<organism evidence="6">
    <name type="scientific">marine metagenome</name>
    <dbReference type="NCBI Taxonomy" id="408172"/>
    <lineage>
        <taxon>unclassified sequences</taxon>
        <taxon>metagenomes</taxon>
        <taxon>ecological metagenomes</taxon>
    </lineage>
</organism>
<dbReference type="InterPro" id="IPR014780">
    <property type="entry name" value="tRNA_psdUridine_synth_TruB"/>
</dbReference>
<dbReference type="CDD" id="cd02573">
    <property type="entry name" value="PseudoU_synth_EcTruB"/>
    <property type="match status" value="1"/>
</dbReference>
<sequence>MGRRKKGFPLHGWLIIDKPVGITSTGVVNTARSVLKAAKVGHGGTLDPMATGVLPLAFGEATKAIAHVFDGVKEYRFTVRWGESRDTDDAEGMVTETSEYRPKEEDVLSVLPRFIGKIDQVPPAYSAIKINGRRAYDLARKNQRFKLKGRLVQISEFELLEILDRDHASFRVVSGKGVYMRALARDLALALGTRGHIAQLRRLRVGPFGEKDSISLDKLVELGHTAPADKLIRPVETALDDIPALTLIEEEARRLRCGQPLSVLKLAERVPLNFLSQGDFVVAMAGGKPVALACVEGGVIRPVRVLNL</sequence>
<dbReference type="Pfam" id="PF16198">
    <property type="entry name" value="TruB_C_2"/>
    <property type="match status" value="1"/>
</dbReference>
<evidence type="ECO:0000313" key="6">
    <source>
        <dbReference type="EMBL" id="SVB33748.1"/>
    </source>
</evidence>
<dbReference type="AlphaFoldDB" id="A0A382D5N2"/>
<dbReference type="PANTHER" id="PTHR13767">
    <property type="entry name" value="TRNA-PSEUDOURIDINE SYNTHASE"/>
    <property type="match status" value="1"/>
</dbReference>
<name>A0A382D5N2_9ZZZZ</name>
<evidence type="ECO:0000259" key="5">
    <source>
        <dbReference type="Pfam" id="PF16198"/>
    </source>
</evidence>
<evidence type="ECO:0000256" key="1">
    <source>
        <dbReference type="ARBA" id="ARBA00012787"/>
    </source>
</evidence>
<dbReference type="InterPro" id="IPR002501">
    <property type="entry name" value="PsdUridine_synth_N"/>
</dbReference>
<dbReference type="Pfam" id="PF01509">
    <property type="entry name" value="TruB_N"/>
    <property type="match status" value="1"/>
</dbReference>
<gene>
    <name evidence="6" type="ORF">METZ01_LOCUS186602</name>
</gene>